<dbReference type="InterPro" id="IPR013762">
    <property type="entry name" value="Integrase-like_cat_sf"/>
</dbReference>
<feature type="domain" description="Tyr recombinase" evidence="2">
    <location>
        <begin position="1"/>
        <end position="195"/>
    </location>
</feature>
<evidence type="ECO:0000259" key="2">
    <source>
        <dbReference type="PROSITE" id="PS51898"/>
    </source>
</evidence>
<dbReference type="Proteomes" id="UP000198867">
    <property type="component" value="Unassembled WGS sequence"/>
</dbReference>
<sequence length="200" mass="22073">MSRGDGPRPNYRALLDGMEVMLGTSERIGECLGLRRCDVDMTTLPPTLVVNGTIVSNKTQGTHRKDSPKRARQRRNIALPAMAAAAVRRRLALAEPDPEAFLFPTKTGHTMSVSNYERLLRSFINDERTELVALGVDVDEYTTHIYRRTAATLIERAAGITLASRLLGHASEQITRNSYVVTAELVDPVTAEILDEVLAD</sequence>
<dbReference type="PROSITE" id="PS51898">
    <property type="entry name" value="TYR_RECOMBINASE"/>
    <property type="match status" value="1"/>
</dbReference>
<protein>
    <submittedName>
        <fullName evidence="3">Phage integrase family protein</fullName>
    </submittedName>
</protein>
<dbReference type="InterPro" id="IPR011010">
    <property type="entry name" value="DNA_brk_join_enz"/>
</dbReference>
<keyword evidence="1" id="KW-0233">DNA recombination</keyword>
<dbReference type="AlphaFoldDB" id="A0A1I4ZLP1"/>
<dbReference type="STRING" id="995034.SAMN05216219_0892"/>
<evidence type="ECO:0000256" key="1">
    <source>
        <dbReference type="ARBA" id="ARBA00023172"/>
    </source>
</evidence>
<keyword evidence="4" id="KW-1185">Reference proteome</keyword>
<dbReference type="Gene3D" id="1.10.443.10">
    <property type="entry name" value="Intergrase catalytic core"/>
    <property type="match status" value="1"/>
</dbReference>
<gene>
    <name evidence="3" type="ORF">SAMN05216219_0892</name>
</gene>
<dbReference type="Pfam" id="PF00589">
    <property type="entry name" value="Phage_integrase"/>
    <property type="match status" value="1"/>
</dbReference>
<dbReference type="GO" id="GO:0015074">
    <property type="term" value="P:DNA integration"/>
    <property type="evidence" value="ECO:0007669"/>
    <property type="project" value="InterPro"/>
</dbReference>
<dbReference type="InterPro" id="IPR002104">
    <property type="entry name" value="Integrase_catalytic"/>
</dbReference>
<evidence type="ECO:0000313" key="3">
    <source>
        <dbReference type="EMBL" id="SFN50889.1"/>
    </source>
</evidence>
<accession>A0A1I4ZLP1</accession>
<dbReference type="GO" id="GO:0003677">
    <property type="term" value="F:DNA binding"/>
    <property type="evidence" value="ECO:0007669"/>
    <property type="project" value="InterPro"/>
</dbReference>
<evidence type="ECO:0000313" key="4">
    <source>
        <dbReference type="Proteomes" id="UP000198867"/>
    </source>
</evidence>
<reference evidence="4" key="1">
    <citation type="submission" date="2016-10" db="EMBL/GenBank/DDBJ databases">
        <authorList>
            <person name="Varghese N."/>
            <person name="Submissions S."/>
        </authorList>
    </citation>
    <scope>NUCLEOTIDE SEQUENCE [LARGE SCALE GENOMIC DNA]</scope>
    <source>
        <strain evidence="4">CGMCC 1.11101</strain>
    </source>
</reference>
<dbReference type="GO" id="GO:0006310">
    <property type="term" value="P:DNA recombination"/>
    <property type="evidence" value="ECO:0007669"/>
    <property type="project" value="UniProtKB-KW"/>
</dbReference>
<name>A0A1I4ZLP1_9MICO</name>
<organism evidence="3 4">
    <name type="scientific">Mycetocola miduiensis</name>
    <dbReference type="NCBI Taxonomy" id="995034"/>
    <lineage>
        <taxon>Bacteria</taxon>
        <taxon>Bacillati</taxon>
        <taxon>Actinomycetota</taxon>
        <taxon>Actinomycetes</taxon>
        <taxon>Micrococcales</taxon>
        <taxon>Microbacteriaceae</taxon>
        <taxon>Mycetocola</taxon>
    </lineage>
</organism>
<proteinExistence type="predicted"/>
<dbReference type="EMBL" id="FOVM01000002">
    <property type="protein sequence ID" value="SFN50889.1"/>
    <property type="molecule type" value="Genomic_DNA"/>
</dbReference>
<dbReference type="SUPFAM" id="SSF56349">
    <property type="entry name" value="DNA breaking-rejoining enzymes"/>
    <property type="match status" value="1"/>
</dbReference>